<feature type="domain" description="Histidine kinase" evidence="12">
    <location>
        <begin position="299"/>
        <end position="514"/>
    </location>
</feature>
<dbReference type="Pfam" id="PF02518">
    <property type="entry name" value="HATPase_c"/>
    <property type="match status" value="1"/>
</dbReference>
<evidence type="ECO:0000256" key="4">
    <source>
        <dbReference type="ARBA" id="ARBA00022475"/>
    </source>
</evidence>
<proteinExistence type="predicted"/>
<dbReference type="GO" id="GO:0005524">
    <property type="term" value="F:ATP binding"/>
    <property type="evidence" value="ECO:0007669"/>
    <property type="project" value="UniProtKB-KW"/>
</dbReference>
<dbReference type="STRING" id="1293598.IV56_GL000744"/>
<dbReference type="FunFam" id="3.30.565.10:FF:000006">
    <property type="entry name" value="Sensor histidine kinase WalK"/>
    <property type="match status" value="1"/>
</dbReference>
<dbReference type="AlphaFoldDB" id="A0A0R2MT75"/>
<evidence type="ECO:0000256" key="6">
    <source>
        <dbReference type="ARBA" id="ARBA00022679"/>
    </source>
</evidence>
<evidence type="ECO:0000256" key="1">
    <source>
        <dbReference type="ARBA" id="ARBA00000085"/>
    </source>
</evidence>
<evidence type="ECO:0000313" key="13">
    <source>
        <dbReference type="EMBL" id="KRO16756.1"/>
    </source>
</evidence>
<evidence type="ECO:0000313" key="14">
    <source>
        <dbReference type="Proteomes" id="UP000050969"/>
    </source>
</evidence>
<dbReference type="Proteomes" id="UP000050969">
    <property type="component" value="Unassembled WGS sequence"/>
</dbReference>
<dbReference type="InterPro" id="IPR036890">
    <property type="entry name" value="HATPase_C_sf"/>
</dbReference>
<dbReference type="SUPFAM" id="SSF55785">
    <property type="entry name" value="PYP-like sensor domain (PAS domain)"/>
    <property type="match status" value="1"/>
</dbReference>
<dbReference type="GO" id="GO:0000155">
    <property type="term" value="F:phosphorelay sensor kinase activity"/>
    <property type="evidence" value="ECO:0007669"/>
    <property type="project" value="InterPro"/>
</dbReference>
<dbReference type="InterPro" id="IPR003661">
    <property type="entry name" value="HisK_dim/P_dom"/>
</dbReference>
<sequence length="514" mass="57565">METLIVKEQARSLQMVADIYQRNQVDNLPDVTVTTLTGTADTTNERLLQETLTRAGQPKHLTQSMRLSGKLQLVYFQKQSNTYLAVSQVKDTLATPAAISLLSLYLATAVVLIGLDYRHRRHEAELIAQSVANLNRIRHQKQPEPVILAPRSPIYPLVEAVNRLGSEVVHLRQKVRLRQVSFDRLIDHLPLGVMLIDSDREVVLRNEVMGTLVGHPISKSRHSYVDDIKTYALARMIEHTFRSQSTHHQEITLIGTNKAVDASAVVLNPHTDHFQVLVILYDVTYLRQVEQMQLDFVGNVSHELKTPVTAISGFAETLLQGAKDDPDALKQFLTIIYQESTRLSQLITDILALSQADSQNNSVQTVHLAKLVASVEASLQQQITQKQVHVMTEIPEDLTLQIDEMRLSQIIRNLLTNAIFYNHEAGNVLISATQKSNQQVELVVQDNGIGIESDEQQRIFERFYRVDKARSRNNGGTGLGLAIVAELVAKLDGKIQVNSQLGVGTRFVITLPNE</sequence>
<protein>
    <recommendedName>
        <fullName evidence="3">histidine kinase</fullName>
        <ecNumber evidence="3">2.7.13.3</ecNumber>
    </recommendedName>
</protein>
<dbReference type="InterPro" id="IPR050351">
    <property type="entry name" value="BphY/WalK/GraS-like"/>
</dbReference>
<keyword evidence="11" id="KW-0472">Membrane</keyword>
<dbReference type="CDD" id="cd00082">
    <property type="entry name" value="HisKA"/>
    <property type="match status" value="1"/>
</dbReference>
<dbReference type="Gene3D" id="3.30.450.20">
    <property type="entry name" value="PAS domain"/>
    <property type="match status" value="1"/>
</dbReference>
<evidence type="ECO:0000256" key="2">
    <source>
        <dbReference type="ARBA" id="ARBA00004236"/>
    </source>
</evidence>
<dbReference type="PATRIC" id="fig|1293598.4.peg.793"/>
<dbReference type="SUPFAM" id="SSF55874">
    <property type="entry name" value="ATPase domain of HSP90 chaperone/DNA topoisomerase II/histidine kinase"/>
    <property type="match status" value="1"/>
</dbReference>
<dbReference type="NCBIfam" id="NF046044">
    <property type="entry name" value="PnpS"/>
    <property type="match status" value="1"/>
</dbReference>
<keyword evidence="9" id="KW-0067">ATP-binding</keyword>
<dbReference type="PANTHER" id="PTHR45453">
    <property type="entry name" value="PHOSPHATE REGULON SENSOR PROTEIN PHOR"/>
    <property type="match status" value="1"/>
</dbReference>
<evidence type="ECO:0000256" key="10">
    <source>
        <dbReference type="ARBA" id="ARBA00023012"/>
    </source>
</evidence>
<dbReference type="Gene3D" id="3.30.565.10">
    <property type="entry name" value="Histidine kinase-like ATPase, C-terminal domain"/>
    <property type="match status" value="1"/>
</dbReference>
<dbReference type="GO" id="GO:0005886">
    <property type="term" value="C:plasma membrane"/>
    <property type="evidence" value="ECO:0007669"/>
    <property type="project" value="UniProtKB-SubCell"/>
</dbReference>
<evidence type="ECO:0000259" key="12">
    <source>
        <dbReference type="PROSITE" id="PS50109"/>
    </source>
</evidence>
<dbReference type="InterPro" id="IPR005467">
    <property type="entry name" value="His_kinase_dom"/>
</dbReference>
<keyword evidence="5" id="KW-0597">Phosphoprotein</keyword>
<dbReference type="GO" id="GO:0004721">
    <property type="term" value="F:phosphoprotein phosphatase activity"/>
    <property type="evidence" value="ECO:0007669"/>
    <property type="project" value="TreeGrafter"/>
</dbReference>
<evidence type="ECO:0000256" key="7">
    <source>
        <dbReference type="ARBA" id="ARBA00022741"/>
    </source>
</evidence>
<evidence type="ECO:0000256" key="9">
    <source>
        <dbReference type="ARBA" id="ARBA00022840"/>
    </source>
</evidence>
<dbReference type="CDD" id="cd00075">
    <property type="entry name" value="HATPase"/>
    <property type="match status" value="1"/>
</dbReference>
<dbReference type="PANTHER" id="PTHR45453:SF1">
    <property type="entry name" value="PHOSPHATE REGULON SENSOR PROTEIN PHOR"/>
    <property type="match status" value="1"/>
</dbReference>
<keyword evidence="7" id="KW-0547">Nucleotide-binding</keyword>
<evidence type="ECO:0000256" key="5">
    <source>
        <dbReference type="ARBA" id="ARBA00022553"/>
    </source>
</evidence>
<organism evidence="13 14">
    <name type="scientific">Lacticaseibacillus saniviri JCM 17471 = DSM 24301</name>
    <dbReference type="NCBI Taxonomy" id="1293598"/>
    <lineage>
        <taxon>Bacteria</taxon>
        <taxon>Bacillati</taxon>
        <taxon>Bacillota</taxon>
        <taxon>Bacilli</taxon>
        <taxon>Lactobacillales</taxon>
        <taxon>Lactobacillaceae</taxon>
        <taxon>Lacticaseibacillus</taxon>
    </lineage>
</organism>
<dbReference type="SMART" id="SM00388">
    <property type="entry name" value="HisKA"/>
    <property type="match status" value="1"/>
</dbReference>
<evidence type="ECO:0000256" key="3">
    <source>
        <dbReference type="ARBA" id="ARBA00012438"/>
    </source>
</evidence>
<dbReference type="PROSITE" id="PS50109">
    <property type="entry name" value="HIS_KIN"/>
    <property type="match status" value="1"/>
</dbReference>
<dbReference type="InterPro" id="IPR003594">
    <property type="entry name" value="HATPase_dom"/>
</dbReference>
<evidence type="ECO:0000256" key="8">
    <source>
        <dbReference type="ARBA" id="ARBA00022777"/>
    </source>
</evidence>
<name>A0A0R2MT75_9LACO</name>
<dbReference type="Gene3D" id="1.10.287.130">
    <property type="match status" value="1"/>
</dbReference>
<dbReference type="EMBL" id="JQCE01000032">
    <property type="protein sequence ID" value="KRO16756.1"/>
    <property type="molecule type" value="Genomic_DNA"/>
</dbReference>
<keyword evidence="6" id="KW-0808">Transferase</keyword>
<keyword evidence="8 13" id="KW-0418">Kinase</keyword>
<gene>
    <name evidence="13" type="ORF">IV56_GL000744</name>
</gene>
<keyword evidence="4" id="KW-1003">Cell membrane</keyword>
<comment type="catalytic activity">
    <reaction evidence="1">
        <text>ATP + protein L-histidine = ADP + protein N-phospho-L-histidine.</text>
        <dbReference type="EC" id="2.7.13.3"/>
    </reaction>
</comment>
<dbReference type="InterPro" id="IPR004358">
    <property type="entry name" value="Sig_transdc_His_kin-like_C"/>
</dbReference>
<dbReference type="FunFam" id="1.10.287.130:FF:000008">
    <property type="entry name" value="Two-component sensor histidine kinase"/>
    <property type="match status" value="1"/>
</dbReference>
<dbReference type="InterPro" id="IPR035965">
    <property type="entry name" value="PAS-like_dom_sf"/>
</dbReference>
<dbReference type="EC" id="2.7.13.3" evidence="3"/>
<dbReference type="Pfam" id="PF00512">
    <property type="entry name" value="HisKA"/>
    <property type="match status" value="1"/>
</dbReference>
<dbReference type="GO" id="GO:0016036">
    <property type="term" value="P:cellular response to phosphate starvation"/>
    <property type="evidence" value="ECO:0007669"/>
    <property type="project" value="TreeGrafter"/>
</dbReference>
<dbReference type="InterPro" id="IPR036097">
    <property type="entry name" value="HisK_dim/P_sf"/>
</dbReference>
<comment type="subcellular location">
    <subcellularLocation>
        <location evidence="2">Cell membrane</location>
    </subcellularLocation>
</comment>
<keyword evidence="10" id="KW-0902">Two-component regulatory system</keyword>
<dbReference type="SUPFAM" id="SSF47384">
    <property type="entry name" value="Homodimeric domain of signal transducing histidine kinase"/>
    <property type="match status" value="1"/>
</dbReference>
<dbReference type="SMART" id="SM00387">
    <property type="entry name" value="HATPase_c"/>
    <property type="match status" value="1"/>
</dbReference>
<reference evidence="13 14" key="1">
    <citation type="journal article" date="2015" name="Genome Announc.">
        <title>Expanding the biotechnology potential of lactobacilli through comparative genomics of 213 strains and associated genera.</title>
        <authorList>
            <person name="Sun Z."/>
            <person name="Harris H.M."/>
            <person name="McCann A."/>
            <person name="Guo C."/>
            <person name="Argimon S."/>
            <person name="Zhang W."/>
            <person name="Yang X."/>
            <person name="Jeffery I.B."/>
            <person name="Cooney J.C."/>
            <person name="Kagawa T.F."/>
            <person name="Liu W."/>
            <person name="Song Y."/>
            <person name="Salvetti E."/>
            <person name="Wrobel A."/>
            <person name="Rasinkangas P."/>
            <person name="Parkhill J."/>
            <person name="Rea M.C."/>
            <person name="O'Sullivan O."/>
            <person name="Ritari J."/>
            <person name="Douillard F.P."/>
            <person name="Paul Ross R."/>
            <person name="Yang R."/>
            <person name="Briner A.E."/>
            <person name="Felis G.E."/>
            <person name="de Vos W.M."/>
            <person name="Barrangou R."/>
            <person name="Klaenhammer T.R."/>
            <person name="Caufield P.W."/>
            <person name="Cui Y."/>
            <person name="Zhang H."/>
            <person name="O'Toole P.W."/>
        </authorList>
    </citation>
    <scope>NUCLEOTIDE SEQUENCE [LARGE SCALE GENOMIC DNA]</scope>
    <source>
        <strain evidence="13 14">DSM 24301</strain>
    </source>
</reference>
<dbReference type="PRINTS" id="PR00344">
    <property type="entry name" value="BCTRLSENSOR"/>
</dbReference>
<keyword evidence="14" id="KW-1185">Reference proteome</keyword>
<accession>A0A0R2MT75</accession>
<evidence type="ECO:0000256" key="11">
    <source>
        <dbReference type="ARBA" id="ARBA00023136"/>
    </source>
</evidence>
<comment type="caution">
    <text evidence="13">The sequence shown here is derived from an EMBL/GenBank/DDBJ whole genome shotgun (WGS) entry which is preliminary data.</text>
</comment>